<evidence type="ECO:0000313" key="2">
    <source>
        <dbReference type="Proteomes" id="UP000544331"/>
    </source>
</evidence>
<dbReference type="EMBL" id="JAAOAN010000236">
    <property type="protein sequence ID" value="KAF5714859.1"/>
    <property type="molecule type" value="Genomic_DNA"/>
</dbReference>
<evidence type="ECO:0000313" key="1">
    <source>
        <dbReference type="EMBL" id="KAF5714859.1"/>
    </source>
</evidence>
<reference evidence="1 2" key="1">
    <citation type="submission" date="2020-05" db="EMBL/GenBank/DDBJ databases">
        <title>Identification and distribution of gene clusters putatively required for synthesis of sphingolipid metabolism inhibitors in phylogenetically diverse species of the filamentous fungus Fusarium.</title>
        <authorList>
            <person name="Kim H.-S."/>
            <person name="Busman M."/>
            <person name="Brown D.W."/>
            <person name="Divon H."/>
            <person name="Uhlig S."/>
            <person name="Proctor R.H."/>
        </authorList>
    </citation>
    <scope>NUCLEOTIDE SEQUENCE [LARGE SCALE GENOMIC DNA]</scope>
    <source>
        <strain evidence="1 2">NRRL 66235</strain>
    </source>
</reference>
<gene>
    <name evidence="1" type="ORF">FMUND_7240</name>
</gene>
<name>A0A8H5YMI8_9HYPO</name>
<dbReference type="OrthoDB" id="5062850at2759"/>
<accession>A0A8H5YMI8</accession>
<sequence length="558" mass="64341">MIVHPSSLAPRPKTTFLDLPLELRQQVYHDYFKVDGGYVYDVDSDKLVQADRQPISISLRYACRSVAEETKSIPFQLNSITFSTLYRKDLQHQAAIHSNLIRFHTVLLSELLLRMRYFVTPEMFDQVDEVAPHYLQRIKSRINGCIRDDEYEGSLFYRKEFRAVTEFDQSTDVTVASLDWNDSTIGFQHAIVCILHQISAKNSVEIAKAINEVLPGWTDSASPEQLFDMSFDHWDIPSLSRLTETAERLQRHRFLDSLSDWLPVKFDSDPTAFDTRYKGPKYTYRRKYWFSATAAAIKFLTRMSPTQRGDLRKLVLNEGTIAVGFPESHAIGMIPFCKQNPRLHIEQRVDVWQNLAMSSERPSAYSLNGIHFERSEPQAGEHHFLDSIYGPEQDVVFSNWVVHGMEVVRAGMPIGSWSVVFDGSPDLNLATDLFTTLLKRTIVWQTFYTDCVSLGLFTGPGHPDYPFATVASDERAPERKRSSIFQCNFNLGRPWDLDEIAANYNIHKEDFKWELYYWLQIEISSNSPHPLDFSLASSTVDLEKLRLGCFERKMITDH</sequence>
<comment type="caution">
    <text evidence="1">The sequence shown here is derived from an EMBL/GenBank/DDBJ whole genome shotgun (WGS) entry which is preliminary data.</text>
</comment>
<protein>
    <submittedName>
        <fullName evidence="1">Uncharacterized protein</fullName>
    </submittedName>
</protein>
<keyword evidence="2" id="KW-1185">Reference proteome</keyword>
<proteinExistence type="predicted"/>
<dbReference type="Proteomes" id="UP000544331">
    <property type="component" value="Unassembled WGS sequence"/>
</dbReference>
<dbReference type="AlphaFoldDB" id="A0A8H5YMI8"/>
<organism evidence="1 2">
    <name type="scientific">Fusarium mundagurra</name>
    <dbReference type="NCBI Taxonomy" id="1567541"/>
    <lineage>
        <taxon>Eukaryota</taxon>
        <taxon>Fungi</taxon>
        <taxon>Dikarya</taxon>
        <taxon>Ascomycota</taxon>
        <taxon>Pezizomycotina</taxon>
        <taxon>Sordariomycetes</taxon>
        <taxon>Hypocreomycetidae</taxon>
        <taxon>Hypocreales</taxon>
        <taxon>Nectriaceae</taxon>
        <taxon>Fusarium</taxon>
        <taxon>Fusarium fujikuroi species complex</taxon>
    </lineage>
</organism>